<feature type="transmembrane region" description="Helical" evidence="1">
    <location>
        <begin position="46"/>
        <end position="64"/>
    </location>
</feature>
<keyword evidence="1" id="KW-1133">Transmembrane helix</keyword>
<sequence length="384" mass="42110">MPIADEDRVRDRLRLRLTAETAVLSIAVAVADATLLGAAIDGRLAPWMAAAGHIGVGFALLLWARSSSRRRHGRRVAWLLGLTTITMGPLGAIGTLITMAMIAWYQRSATPFDEWYASLFPDEIKDPVEATYRSIIEGFDGSLERSSVASFTDMMANGTVDQKRSVIALVADNFRTAFAPALRAALNDVEPAVRVQAATAVAQLENQFLERLMKLEEHVADVGDSYDLAWARASLMDDWAAAGLLDKQRSADTRERALVLFAACHRMAPTDVRPLHAMGRLLVRLGRLQEALVEFEKIEQLGAPGTTIVWQLECLYRLGRFSELRALCVRHRAKLLSMRDVPVELADAIEAWAESAAQLPGRPMTERGDPGFAAVVTASFGNQT</sequence>
<proteinExistence type="predicted"/>
<protein>
    <recommendedName>
        <fullName evidence="4">Tetratricopeptide repeat protein</fullName>
    </recommendedName>
</protein>
<evidence type="ECO:0000256" key="1">
    <source>
        <dbReference type="SAM" id="Phobius"/>
    </source>
</evidence>
<dbReference type="SUPFAM" id="SSF48452">
    <property type="entry name" value="TPR-like"/>
    <property type="match status" value="1"/>
</dbReference>
<dbReference type="EMBL" id="BOPV01000001">
    <property type="protein sequence ID" value="GIL41872.1"/>
    <property type="molecule type" value="Genomic_DNA"/>
</dbReference>
<evidence type="ECO:0000313" key="2">
    <source>
        <dbReference type="EMBL" id="GIL41872.1"/>
    </source>
</evidence>
<accession>A0A8S8XIP4</accession>
<evidence type="ECO:0008006" key="4">
    <source>
        <dbReference type="Google" id="ProtNLM"/>
    </source>
</evidence>
<dbReference type="InterPro" id="IPR011990">
    <property type="entry name" value="TPR-like_helical_dom_sf"/>
</dbReference>
<feature type="transmembrane region" description="Helical" evidence="1">
    <location>
        <begin position="76"/>
        <end position="105"/>
    </location>
</feature>
<name>A0A8S8XIP4_9PROT</name>
<comment type="caution">
    <text evidence="2">The sequence shown here is derived from an EMBL/GenBank/DDBJ whole genome shotgun (WGS) entry which is preliminary data.</text>
</comment>
<dbReference type="RefSeq" id="WP_420245549.1">
    <property type="nucleotide sequence ID" value="NZ_BOPV01000001.1"/>
</dbReference>
<keyword evidence="1" id="KW-0472">Membrane</keyword>
<dbReference type="AlphaFoldDB" id="A0A8S8XIP4"/>
<evidence type="ECO:0000313" key="3">
    <source>
        <dbReference type="Proteomes" id="UP000681075"/>
    </source>
</evidence>
<keyword evidence="3" id="KW-1185">Reference proteome</keyword>
<organism evidence="2 3">
    <name type="scientific">Roseiterribacter gracilis</name>
    <dbReference type="NCBI Taxonomy" id="2812848"/>
    <lineage>
        <taxon>Bacteria</taxon>
        <taxon>Pseudomonadati</taxon>
        <taxon>Pseudomonadota</taxon>
        <taxon>Alphaproteobacteria</taxon>
        <taxon>Rhodospirillales</taxon>
        <taxon>Roseiterribacteraceae</taxon>
        <taxon>Roseiterribacter</taxon>
    </lineage>
</organism>
<dbReference type="Proteomes" id="UP000681075">
    <property type="component" value="Unassembled WGS sequence"/>
</dbReference>
<feature type="transmembrane region" description="Helical" evidence="1">
    <location>
        <begin position="21"/>
        <end position="40"/>
    </location>
</feature>
<reference evidence="2" key="1">
    <citation type="submission" date="2021-02" db="EMBL/GenBank/DDBJ databases">
        <title>Genome sequence of Rhodospirillales sp. strain TMPK1 isolated from soil.</title>
        <authorList>
            <person name="Nakai R."/>
            <person name="Kusada H."/>
            <person name="Tamaki H."/>
        </authorList>
    </citation>
    <scope>NUCLEOTIDE SEQUENCE</scope>
    <source>
        <strain evidence="2">TMPK1</strain>
    </source>
</reference>
<dbReference type="Gene3D" id="1.25.40.10">
    <property type="entry name" value="Tetratricopeptide repeat domain"/>
    <property type="match status" value="1"/>
</dbReference>
<keyword evidence="1" id="KW-0812">Transmembrane</keyword>
<gene>
    <name evidence="2" type="ORF">TMPK1_41090</name>
</gene>